<dbReference type="PROSITE" id="PS51257">
    <property type="entry name" value="PROKAR_LIPOPROTEIN"/>
    <property type="match status" value="1"/>
</dbReference>
<protein>
    <submittedName>
        <fullName evidence="16">Type II secretion system secretin GspD</fullName>
    </submittedName>
</protein>
<dbReference type="InterPro" id="IPR049371">
    <property type="entry name" value="GspD-like_N0"/>
</dbReference>
<evidence type="ECO:0000256" key="11">
    <source>
        <dbReference type="SAM" id="MobiDB-lite"/>
    </source>
</evidence>
<feature type="domain" description="Type II/III secretion system secretin-like" evidence="13">
    <location>
        <begin position="483"/>
        <end position="651"/>
    </location>
</feature>
<feature type="compositionally biased region" description="Low complexity" evidence="11">
    <location>
        <begin position="348"/>
        <end position="357"/>
    </location>
</feature>
<dbReference type="InterPro" id="IPR001775">
    <property type="entry name" value="GspD/PilQ"/>
</dbReference>
<dbReference type="Gene3D" id="3.30.1370.120">
    <property type="match status" value="3"/>
</dbReference>
<dbReference type="Pfam" id="PF03958">
    <property type="entry name" value="Secretin_N"/>
    <property type="match status" value="3"/>
</dbReference>
<feature type="domain" description="NolW-like" evidence="14">
    <location>
        <begin position="280"/>
        <end position="399"/>
    </location>
</feature>
<dbReference type="PRINTS" id="PR00811">
    <property type="entry name" value="BCTERIALGSPD"/>
</dbReference>
<feature type="region of interest" description="Disordered" evidence="11">
    <location>
        <begin position="314"/>
        <end position="357"/>
    </location>
</feature>
<gene>
    <name evidence="16" type="primary">gspD</name>
    <name evidence="16" type="ORF">H8K26_07145</name>
</gene>
<name>A0ABR6XFZ3_9BURK</name>
<evidence type="ECO:0000259" key="13">
    <source>
        <dbReference type="Pfam" id="PF00263"/>
    </source>
</evidence>
<dbReference type="PANTHER" id="PTHR30332:SF24">
    <property type="entry name" value="SECRETIN GSPD-RELATED"/>
    <property type="match status" value="1"/>
</dbReference>
<keyword evidence="9" id="KW-0998">Cell outer membrane</keyword>
<evidence type="ECO:0000256" key="9">
    <source>
        <dbReference type="ARBA" id="ARBA00023237"/>
    </source>
</evidence>
<feature type="chain" id="PRO_5047444982" evidence="12">
    <location>
        <begin position="35"/>
        <end position="711"/>
    </location>
</feature>
<evidence type="ECO:0000313" key="17">
    <source>
        <dbReference type="Proteomes" id="UP000637632"/>
    </source>
</evidence>
<dbReference type="NCBIfam" id="TIGR02517">
    <property type="entry name" value="type_II_gspD"/>
    <property type="match status" value="1"/>
</dbReference>
<evidence type="ECO:0000256" key="1">
    <source>
        <dbReference type="ARBA" id="ARBA00004442"/>
    </source>
</evidence>
<evidence type="ECO:0000259" key="14">
    <source>
        <dbReference type="Pfam" id="PF03958"/>
    </source>
</evidence>
<feature type="domain" description="GspD-like N0" evidence="15">
    <location>
        <begin position="44"/>
        <end position="113"/>
    </location>
</feature>
<sequence>MISNSLRKPMRHLSVMTGAAVLSAGCLISSSVLAQTPAQNTADLNFVGADIESVVKAIGHYTGSTFIIDPRVKGQVTLVSEKPLTKEQAFKLLTSTLRLQGYAVVYADGYYKVVPESDAKLQPGPTQSVQNEKGESVRGDQVATQIYRLNYESATNVVTILRPLISPNNTINANPGNNSVVITDYADNLKRLNKIIASLDVPATVDMDVIPIKHAMASDIAALVSKLSDNGAATEGGRAVLLADPRTNSVLLRAPSAARANLVKELIAKLDQPTALPGNVHVVYLKNAEAVKLAQTLRSIISGDTSALPASTGLSNTGSAANGTNSPLTSNSSTGTSNTGVTGGLPQSSGSSSASGNSSGAAGFIQADAATNTLIITASEAVYKNLRSVIDQLDARRAQVYVEALIVEISADKANEFGVQWLGLSGDSNSNYRVGGGTAFTTTGNNILSLATAATPTPGNGLSIGVFKQINGKLGLGAVAHILNSSGNANILSMPNLVTLDNEEAKIVVGKNVPFITGQFTTSASTGTAGVNPFQTIERKEVGLKLTVKPQISEGGTVKLAIYQESSSIDESATVTSSGLITKQRSISTNVLVEDGQILALGGLMEDSTSDSVEKVTGLADIPVIGNLFKYQTAKRGKTNLMVFLRPTVIRNADQSNSVSVDRYDYMRTQIAPNKDGVPAAQLPEMEKGKLMSTLTSLPSDKPKSGGQESK</sequence>
<keyword evidence="17" id="KW-1185">Reference proteome</keyword>
<evidence type="ECO:0000256" key="3">
    <source>
        <dbReference type="ARBA" id="ARBA00022448"/>
    </source>
</evidence>
<feature type="domain" description="NolW-like" evidence="14">
    <location>
        <begin position="144"/>
        <end position="203"/>
    </location>
</feature>
<evidence type="ECO:0000256" key="7">
    <source>
        <dbReference type="ARBA" id="ARBA00022927"/>
    </source>
</evidence>
<evidence type="ECO:0000256" key="2">
    <source>
        <dbReference type="ARBA" id="ARBA00006980"/>
    </source>
</evidence>
<keyword evidence="5" id="KW-0812">Transmembrane</keyword>
<keyword evidence="4" id="KW-1134">Transmembrane beta strand</keyword>
<comment type="subcellular location">
    <subcellularLocation>
        <location evidence="1 10">Cell outer membrane</location>
    </subcellularLocation>
</comment>
<reference evidence="16 17" key="1">
    <citation type="submission" date="2020-08" db="EMBL/GenBank/DDBJ databases">
        <title>Novel species isolated from subtropical streams in China.</title>
        <authorList>
            <person name="Lu H."/>
        </authorList>
    </citation>
    <scope>NUCLEOTIDE SEQUENCE [LARGE SCALE GENOMIC DNA]</scope>
    <source>
        <strain evidence="16 17">CCTCC AB 2015119</strain>
    </source>
</reference>
<dbReference type="InterPro" id="IPR004846">
    <property type="entry name" value="T2SS/T3SS_dom"/>
</dbReference>
<dbReference type="Pfam" id="PF21305">
    <property type="entry name" value="type_II_gspD_N0"/>
    <property type="match status" value="1"/>
</dbReference>
<dbReference type="EMBL" id="JACOFT010000002">
    <property type="protein sequence ID" value="MBC3811214.1"/>
    <property type="molecule type" value="Genomic_DNA"/>
</dbReference>
<dbReference type="InterPro" id="IPR005644">
    <property type="entry name" value="NolW-like"/>
</dbReference>
<accession>A0ABR6XFZ3</accession>
<evidence type="ECO:0000313" key="16">
    <source>
        <dbReference type="EMBL" id="MBC3811214.1"/>
    </source>
</evidence>
<feature type="compositionally biased region" description="Low complexity" evidence="11">
    <location>
        <begin position="322"/>
        <end position="340"/>
    </location>
</feature>
<dbReference type="RefSeq" id="WP_190478393.1">
    <property type="nucleotide sequence ID" value="NZ_JACOFT010000002.1"/>
</dbReference>
<evidence type="ECO:0000256" key="6">
    <source>
        <dbReference type="ARBA" id="ARBA00022729"/>
    </source>
</evidence>
<comment type="caution">
    <text evidence="16">The sequence shown here is derived from an EMBL/GenBank/DDBJ whole genome shotgun (WGS) entry which is preliminary data.</text>
</comment>
<dbReference type="Proteomes" id="UP000637632">
    <property type="component" value="Unassembled WGS sequence"/>
</dbReference>
<feature type="signal peptide" evidence="12">
    <location>
        <begin position="1"/>
        <end position="34"/>
    </location>
</feature>
<comment type="similarity">
    <text evidence="2">Belongs to the bacterial secretin family. GSP D subfamily.</text>
</comment>
<feature type="domain" description="NolW-like" evidence="14">
    <location>
        <begin position="208"/>
        <end position="274"/>
    </location>
</feature>
<keyword evidence="8" id="KW-0472">Membrane</keyword>
<dbReference type="InterPro" id="IPR050810">
    <property type="entry name" value="Bact_Secretion_Sys_Channel"/>
</dbReference>
<evidence type="ECO:0000256" key="8">
    <source>
        <dbReference type="ARBA" id="ARBA00023136"/>
    </source>
</evidence>
<keyword evidence="7" id="KW-0653">Protein transport</keyword>
<dbReference type="InterPro" id="IPR013356">
    <property type="entry name" value="T2SS_GspD"/>
</dbReference>
<evidence type="ECO:0000256" key="5">
    <source>
        <dbReference type="ARBA" id="ARBA00022692"/>
    </source>
</evidence>
<evidence type="ECO:0000256" key="4">
    <source>
        <dbReference type="ARBA" id="ARBA00022452"/>
    </source>
</evidence>
<feature type="region of interest" description="Disordered" evidence="11">
    <location>
        <begin position="675"/>
        <end position="711"/>
    </location>
</feature>
<evidence type="ECO:0000259" key="15">
    <source>
        <dbReference type="Pfam" id="PF21305"/>
    </source>
</evidence>
<evidence type="ECO:0000256" key="10">
    <source>
        <dbReference type="RuleBase" id="RU004004"/>
    </source>
</evidence>
<keyword evidence="6 12" id="KW-0732">Signal</keyword>
<evidence type="ECO:0000256" key="12">
    <source>
        <dbReference type="SAM" id="SignalP"/>
    </source>
</evidence>
<proteinExistence type="inferred from homology"/>
<organism evidence="16 17">
    <name type="scientific">Undibacterium aquatile</name>
    <dbReference type="NCBI Taxonomy" id="1537398"/>
    <lineage>
        <taxon>Bacteria</taxon>
        <taxon>Pseudomonadati</taxon>
        <taxon>Pseudomonadota</taxon>
        <taxon>Betaproteobacteria</taxon>
        <taxon>Burkholderiales</taxon>
        <taxon>Oxalobacteraceae</taxon>
        <taxon>Undibacterium</taxon>
    </lineage>
</organism>
<dbReference type="PANTHER" id="PTHR30332">
    <property type="entry name" value="PROBABLE GENERAL SECRETION PATHWAY PROTEIN D"/>
    <property type="match status" value="1"/>
</dbReference>
<dbReference type="InterPro" id="IPR038591">
    <property type="entry name" value="NolW-like_sf"/>
</dbReference>
<dbReference type="Pfam" id="PF00263">
    <property type="entry name" value="Secretin"/>
    <property type="match status" value="1"/>
</dbReference>
<keyword evidence="3 10" id="KW-0813">Transport</keyword>